<sequence length="405" mass="45114">MSLTDAEGHGLRIDKWGRLTRSFEYGTDIRPHVAALAASVIEILHEQDYDAFIVGGTLLGAVRDGEILPHDDDADVAYLSRHSHPSDLILESHRLQGSLQDRGFRVLRHSWSHLQVLADDSGGYYVDIFTAFYKSGHFHEPIHVREAGMEAAILPLTTQEVHGIRLPAPRQPEAWLAACYGPSWRTPDPSFTFETPPATQRRFHAWFGAFYSSINLWKTRYAAGGSAHESETIRTHVIAAGDNVIDLGSGDGEDLAFYRSAGLRAAGAESISAARSVRDGEAQVNLVEYLPSFAFMRRALHESTGSCVVAANHLLACLDERGRSELLHLLSFALRQGAKVITADYEELGRYQPDSPRTWHLDWTTRTAEATKAGLRCVPLERARFRDEDGVRRTVAVVEYHLEEM</sequence>
<organism evidence="2 3">
    <name type="scientific">Microbacterium ginsengiterrae</name>
    <dbReference type="NCBI Taxonomy" id="546115"/>
    <lineage>
        <taxon>Bacteria</taxon>
        <taxon>Bacillati</taxon>
        <taxon>Actinomycetota</taxon>
        <taxon>Actinomycetes</taxon>
        <taxon>Micrococcales</taxon>
        <taxon>Microbacteriaceae</taxon>
        <taxon>Microbacterium</taxon>
    </lineage>
</organism>
<dbReference type="RefSeq" id="WP_184283711.1">
    <property type="nucleotide sequence ID" value="NZ_BAAAPG010000001.1"/>
</dbReference>
<dbReference type="Proteomes" id="UP000517712">
    <property type="component" value="Unassembled WGS sequence"/>
</dbReference>
<dbReference type="InterPro" id="IPR052942">
    <property type="entry name" value="LPS_cholinephosphotransferase"/>
</dbReference>
<reference evidence="2 3" key="1">
    <citation type="submission" date="2020-08" db="EMBL/GenBank/DDBJ databases">
        <title>Sequencing the genomes of 1000 actinobacteria strains.</title>
        <authorList>
            <person name="Klenk H.-P."/>
        </authorList>
    </citation>
    <scope>NUCLEOTIDE SEQUENCE [LARGE SCALE GENOMIC DNA]</scope>
    <source>
        <strain evidence="2 3">DSM 24823</strain>
    </source>
</reference>
<name>A0A7W9FDP0_9MICO</name>
<keyword evidence="3" id="KW-1185">Reference proteome</keyword>
<dbReference type="GO" id="GO:0009100">
    <property type="term" value="P:glycoprotein metabolic process"/>
    <property type="evidence" value="ECO:0007669"/>
    <property type="project" value="UniProtKB-ARBA"/>
</dbReference>
<dbReference type="SUPFAM" id="SSF53335">
    <property type="entry name" value="S-adenosyl-L-methionine-dependent methyltransferases"/>
    <property type="match status" value="1"/>
</dbReference>
<dbReference type="InterPro" id="IPR029063">
    <property type="entry name" value="SAM-dependent_MTases_sf"/>
</dbReference>
<protein>
    <recommendedName>
        <fullName evidence="1">LicD/FKTN/FKRP nucleotidyltransferase domain-containing protein</fullName>
    </recommendedName>
</protein>
<dbReference type="InterPro" id="IPR007074">
    <property type="entry name" value="LicD/FKTN/FKRP_NTP_transf"/>
</dbReference>
<dbReference type="Pfam" id="PF04991">
    <property type="entry name" value="LicD"/>
    <property type="match status" value="1"/>
</dbReference>
<evidence type="ECO:0000313" key="2">
    <source>
        <dbReference type="EMBL" id="MBB5743728.1"/>
    </source>
</evidence>
<dbReference type="PANTHER" id="PTHR43404">
    <property type="entry name" value="LIPOPOLYSACCHARIDE CHOLINEPHOSPHOTRANSFERASE LICD"/>
    <property type="match status" value="1"/>
</dbReference>
<feature type="domain" description="LicD/FKTN/FKRP nucleotidyltransferase" evidence="1">
    <location>
        <begin position="50"/>
        <end position="79"/>
    </location>
</feature>
<evidence type="ECO:0000259" key="1">
    <source>
        <dbReference type="Pfam" id="PF04991"/>
    </source>
</evidence>
<evidence type="ECO:0000313" key="3">
    <source>
        <dbReference type="Proteomes" id="UP000517712"/>
    </source>
</evidence>
<dbReference type="EMBL" id="JACHMU010000001">
    <property type="protein sequence ID" value="MBB5743728.1"/>
    <property type="molecule type" value="Genomic_DNA"/>
</dbReference>
<gene>
    <name evidence="2" type="ORF">HD600_002225</name>
</gene>
<comment type="caution">
    <text evidence="2">The sequence shown here is derived from an EMBL/GenBank/DDBJ whole genome shotgun (WGS) entry which is preliminary data.</text>
</comment>
<dbReference type="PANTHER" id="PTHR43404:SF2">
    <property type="entry name" value="LIPOPOLYSACCHARIDE CHOLINEPHOSPHOTRANSFERASE LICD"/>
    <property type="match status" value="1"/>
</dbReference>
<proteinExistence type="predicted"/>
<dbReference type="AlphaFoldDB" id="A0A7W9FDP0"/>
<accession>A0A7W9FDP0</accession>